<proteinExistence type="predicted"/>
<dbReference type="OrthoDB" id="9761875at2"/>
<organism evidence="1 2">
    <name type="scientific">Roseburia inulinivorans</name>
    <dbReference type="NCBI Taxonomy" id="360807"/>
    <lineage>
        <taxon>Bacteria</taxon>
        <taxon>Bacillati</taxon>
        <taxon>Bacillota</taxon>
        <taxon>Clostridia</taxon>
        <taxon>Lachnospirales</taxon>
        <taxon>Lachnospiraceae</taxon>
        <taxon>Roseburia</taxon>
    </lineage>
</organism>
<evidence type="ECO:0000313" key="1">
    <source>
        <dbReference type="EMBL" id="CRL33106.1"/>
    </source>
</evidence>
<evidence type="ECO:0000313" key="2">
    <source>
        <dbReference type="Proteomes" id="UP000049828"/>
    </source>
</evidence>
<dbReference type="InterPro" id="IPR017853">
    <property type="entry name" value="GH"/>
</dbReference>
<reference evidence="2" key="1">
    <citation type="submission" date="2015-05" db="EMBL/GenBank/DDBJ databases">
        <authorList>
            <consortium name="Pathogen Informatics"/>
        </authorList>
    </citation>
    <scope>NUCLEOTIDE SEQUENCE [LARGE SCALE GENOMIC DNA]</scope>
    <source>
        <strain evidence="2">L1-83</strain>
    </source>
</reference>
<dbReference type="RefSeq" id="WP_055039121.1">
    <property type="nucleotide sequence ID" value="NZ_CVRS01000016.1"/>
</dbReference>
<accession>A0A0M6WBM5</accession>
<dbReference type="Proteomes" id="UP000049828">
    <property type="component" value="Unassembled WGS sequence"/>
</dbReference>
<dbReference type="Gene3D" id="3.20.20.80">
    <property type="entry name" value="Glycosidases"/>
    <property type="match status" value="2"/>
</dbReference>
<dbReference type="Gene3D" id="2.60.40.10">
    <property type="entry name" value="Immunoglobulins"/>
    <property type="match status" value="1"/>
</dbReference>
<dbReference type="InterPro" id="IPR013783">
    <property type="entry name" value="Ig-like_fold"/>
</dbReference>
<sequence>MNYTVTEGNYLRFGLQSVKDGVIFTFAGEKEDVCEVILYDRSLKVAGRVEAPAAFCRGAVRSVYIHGLKADHLLYNYEINGETVPDPYASKIAGREKWDDARRAECDFLVCGSFEEKEYEWQSACCPEIPKNEMVMYKLHVRGFSMDSGKKGKMRGTFAAVEERIPYLKALGVTTVELMPVYEFEEIEIPKKQKLPGYIPQGSIPEKEAGSGTDKEKLKVNYWGYTKGFYFAPKASYGCSKNVTRELKHLIDALHQNQMECVMEMYFEQEENQNLIMDALRYWATEFRVDGFHLIGENVPITAIAQDLFLRRSKIFYQYIPEQLWKEKENYPHLFVYNDEYLYTGRKLLNHQGGSLFEFGNQQKKQNKTVGFVNFMANNNGFTLADLFSYCEKHNEANGEENTDGSNYNFSINCGTEGKTSRKYVKELRRKHLYMALSMVFFAQGVPLLLAGDEALNSQQGNNNAYCQDNKTGWVNWKRNTGMEALQEFVQKLAAFRKAHPVIRKAEPMHLNDYQHKGCPDLSYHSDNAWTAGLPEEKGAFGVMYCGDYAVNDAGEPDDMVYIGYNFHTGVNELALPKLAGKKKWYVVMDTAEQEHAFLPEEKLAENQHRITVRPQSVVLLLGK</sequence>
<dbReference type="STRING" id="360807.ERS852392_00493"/>
<keyword evidence="2" id="KW-1185">Reference proteome</keyword>
<dbReference type="EMBL" id="CVRS01000016">
    <property type="protein sequence ID" value="CRL33106.1"/>
    <property type="molecule type" value="Genomic_DNA"/>
</dbReference>
<dbReference type="InterPro" id="IPR013780">
    <property type="entry name" value="Glyco_hydro_b"/>
</dbReference>
<dbReference type="AlphaFoldDB" id="A0A0M6WBM5"/>
<protein>
    <submittedName>
        <fullName evidence="1">Glycogen operon protein GlgX</fullName>
    </submittedName>
</protein>
<name>A0A0M6WBM5_9FIRM</name>
<dbReference type="SUPFAM" id="SSF51011">
    <property type="entry name" value="Glycosyl hydrolase domain"/>
    <property type="match status" value="1"/>
</dbReference>
<dbReference type="Gene3D" id="2.60.40.1180">
    <property type="entry name" value="Golgi alpha-mannosidase II"/>
    <property type="match status" value="1"/>
</dbReference>
<gene>
    <name evidence="1" type="ORF">RIL183_01321</name>
</gene>
<dbReference type="PANTHER" id="PTHR43002">
    <property type="entry name" value="GLYCOGEN DEBRANCHING ENZYME"/>
    <property type="match status" value="1"/>
</dbReference>
<dbReference type="SUPFAM" id="SSF51445">
    <property type="entry name" value="(Trans)glycosidases"/>
    <property type="match status" value="1"/>
</dbReference>